<evidence type="ECO:0000313" key="2">
    <source>
        <dbReference type="EMBL" id="MDT0321896.1"/>
    </source>
</evidence>
<dbReference type="SMART" id="SM00530">
    <property type="entry name" value="HTH_XRE"/>
    <property type="match status" value="1"/>
</dbReference>
<comment type="caution">
    <text evidence="2">The sequence shown here is derived from an EMBL/GenBank/DDBJ whole genome shotgun (WGS) entry which is preliminary data.</text>
</comment>
<keyword evidence="3" id="KW-1185">Reference proteome</keyword>
<dbReference type="SUPFAM" id="SSF47413">
    <property type="entry name" value="lambda repressor-like DNA-binding domains"/>
    <property type="match status" value="1"/>
</dbReference>
<name>A0ABU2LWC1_9ACTN</name>
<evidence type="ECO:0000259" key="1">
    <source>
        <dbReference type="PROSITE" id="PS50943"/>
    </source>
</evidence>
<dbReference type="InterPro" id="IPR001387">
    <property type="entry name" value="Cro/C1-type_HTH"/>
</dbReference>
<dbReference type="Pfam" id="PF19054">
    <property type="entry name" value="DUF5753"/>
    <property type="match status" value="1"/>
</dbReference>
<protein>
    <submittedName>
        <fullName evidence="2">Helix-turn-helix transcriptional regulator</fullName>
    </submittedName>
</protein>
<dbReference type="InterPro" id="IPR010982">
    <property type="entry name" value="Lambda_DNA-bd_dom_sf"/>
</dbReference>
<dbReference type="PROSITE" id="PS50943">
    <property type="entry name" value="HTH_CROC1"/>
    <property type="match status" value="1"/>
</dbReference>
<sequence length="298" mass="32760">MTNRSARAAAEAEVGPTARRRQVGIRLKALRDAAGMTVDEAGSKAGMSAANVSRYERGRGNVRWNQVDALCRAYGASEDDREALIDLAKNSKVTDGWWVPYAGRLSSPMRLLLAMEDEAPRIRQYTAGVIPGLLQTMDYARSIKETPYEVLSADDVDSYLSMRMRRQEILGRQKPPTFQVVLDEAVIRRVVGSPEVMVGQLDHLLEQGSLPHVTIQVLPFSAGAYGAALSSFIIYGGVDPSLDVIFIETSAGSLFLEEPGAREQYDRAISFLQEEALDEISSADLIAEASKSHLRRQK</sequence>
<reference evidence="3" key="1">
    <citation type="submission" date="2023-07" db="EMBL/GenBank/DDBJ databases">
        <title>30 novel species of actinomycetes from the DSMZ collection.</title>
        <authorList>
            <person name="Nouioui I."/>
        </authorList>
    </citation>
    <scope>NUCLEOTIDE SEQUENCE [LARGE SCALE GENOMIC DNA]</scope>
    <source>
        <strain evidence="3">DSM 44918</strain>
    </source>
</reference>
<dbReference type="Gene3D" id="1.10.260.40">
    <property type="entry name" value="lambda repressor-like DNA-binding domains"/>
    <property type="match status" value="1"/>
</dbReference>
<feature type="domain" description="HTH cro/C1-type" evidence="1">
    <location>
        <begin position="27"/>
        <end position="81"/>
    </location>
</feature>
<evidence type="ECO:0000313" key="3">
    <source>
        <dbReference type="Proteomes" id="UP001183420"/>
    </source>
</evidence>
<dbReference type="Pfam" id="PF13560">
    <property type="entry name" value="HTH_31"/>
    <property type="match status" value="1"/>
</dbReference>
<dbReference type="CDD" id="cd00093">
    <property type="entry name" value="HTH_XRE"/>
    <property type="match status" value="1"/>
</dbReference>
<dbReference type="Proteomes" id="UP001183420">
    <property type="component" value="Unassembled WGS sequence"/>
</dbReference>
<proteinExistence type="predicted"/>
<accession>A0ABU2LWC1</accession>
<dbReference type="InterPro" id="IPR043917">
    <property type="entry name" value="DUF5753"/>
</dbReference>
<organism evidence="2 3">
    <name type="scientific">Streptomyces millisiae</name>
    <dbReference type="NCBI Taxonomy" id="3075542"/>
    <lineage>
        <taxon>Bacteria</taxon>
        <taxon>Bacillati</taxon>
        <taxon>Actinomycetota</taxon>
        <taxon>Actinomycetes</taxon>
        <taxon>Kitasatosporales</taxon>
        <taxon>Streptomycetaceae</taxon>
        <taxon>Streptomyces</taxon>
    </lineage>
</organism>
<dbReference type="EMBL" id="JAVREM010000049">
    <property type="protein sequence ID" value="MDT0321896.1"/>
    <property type="molecule type" value="Genomic_DNA"/>
</dbReference>
<gene>
    <name evidence="2" type="ORF">RNC47_26525</name>
</gene>
<dbReference type="RefSeq" id="WP_311602240.1">
    <property type="nucleotide sequence ID" value="NZ_JAVREM010000049.1"/>
</dbReference>